<accession>A0ABR4YH78</accession>
<keyword evidence="1" id="KW-0812">Transmembrane</keyword>
<dbReference type="InterPro" id="IPR032675">
    <property type="entry name" value="LRR_dom_sf"/>
</dbReference>
<evidence type="ECO:0000313" key="3">
    <source>
        <dbReference type="EMBL" id="KHE41129.1"/>
    </source>
</evidence>
<evidence type="ECO:0000256" key="1">
    <source>
        <dbReference type="SAM" id="Phobius"/>
    </source>
</evidence>
<dbReference type="PANTHER" id="PTHR48007:SF4">
    <property type="entry name" value="LEUCINE-RICH REPEAT RECEPTOR-LIKE PROTEIN KINASE PXC1"/>
    <property type="match status" value="1"/>
</dbReference>
<dbReference type="InterPro" id="IPR024361">
    <property type="entry name" value="BACON"/>
</dbReference>
<name>A0ABR4YH78_9BACT</name>
<comment type="caution">
    <text evidence="3">The sequence shown here is derived from an EMBL/GenBank/DDBJ whole genome shotgun (WGS) entry which is preliminary data.</text>
</comment>
<keyword evidence="1" id="KW-1133">Transmembrane helix</keyword>
<dbReference type="CDD" id="cd14948">
    <property type="entry name" value="BACON"/>
    <property type="match status" value="2"/>
</dbReference>
<proteinExistence type="predicted"/>
<dbReference type="PANTHER" id="PTHR48007">
    <property type="entry name" value="LEUCINE-RICH REPEAT RECEPTOR-LIKE PROTEIN KINASE PXC1"/>
    <property type="match status" value="1"/>
</dbReference>
<dbReference type="InterPro" id="IPR046959">
    <property type="entry name" value="PRK1-6/SRF4-like"/>
</dbReference>
<dbReference type="Proteomes" id="UP000030889">
    <property type="component" value="Unassembled WGS sequence"/>
</dbReference>
<dbReference type="Pfam" id="PF19190">
    <property type="entry name" value="BACON_2"/>
    <property type="match status" value="1"/>
</dbReference>
<dbReference type="InterPro" id="IPR024079">
    <property type="entry name" value="MetalloPept_cat_dom_sf"/>
</dbReference>
<evidence type="ECO:0000313" key="4">
    <source>
        <dbReference type="Proteomes" id="UP000030889"/>
    </source>
</evidence>
<dbReference type="InterPro" id="IPR013783">
    <property type="entry name" value="Ig-like_fold"/>
</dbReference>
<evidence type="ECO:0000259" key="2">
    <source>
        <dbReference type="Pfam" id="PF19190"/>
    </source>
</evidence>
<dbReference type="EMBL" id="JRGF01000014">
    <property type="protein sequence ID" value="KHE41129.1"/>
    <property type="molecule type" value="Genomic_DNA"/>
</dbReference>
<sequence>MHLHYVFSIYDAMKQNIYTISSIVKLALLVTFVLVAVIFTGCTKGPEVEAEEPYLNIRSELYPFDASGGKDLLVFSTNTPWEAKIETPETAAPADAWCGVTPSSGEAGENLRLQVTVGENDTYSERGVFLVLRAGTREERIAVRQRQKNTILSGQNDYAVSCEEQTLTVEVQANVAYETVVESGQQWIKEAEASADTKALETTAHVFRIAANAEERERRGVVLFRSTETKLCDTLTVIQEAWVDPAPELTALTALYESTGGDGWTHNDNWCSDKPLNEWYGVETDEEGYVISLKLADNNLSGTLPEQVADLSRLSHIDFSRNALGGNLPEWKTMGKVRYMNLSYNHFEGYIPDWSALFENGRSVEIVLNNNKLYGWPESFMQYHEPGRLCMAGIRQYYDGKHTFFLDGLSVPDFTICDLVSGGEVSVRDIYSRNKLTMLLAWNPLQEESVRFMETTVKRLYTLFHTQGFDVIAVTPEGDAYRTAAQAYVQEHAVPWYVCTDYHDADGERFVLPSDPYPSYLLCKQDGALVADMFVGGRAPHFFESLGERETFEDMLSFQHASELNTIVCDIFGQSEYESTDFSMDKQYEVLQRATRGNGIGIALIGEAFTDVDIATGWYRQMMEFAMESFFAIEPTKSYREYFDVYMVYAVSKKDHIATSIMAGDTETALGLTGSNNDDLDIIHSSRIYIPQKYGSISPELSSVDVWSAMVNNIYAGMTHTYISNTGYVERPSCAFTGCIQDRLYMRGIFIHETVGHAFGWLAEEYGNSALLPSQEIPEYKKLSLIENQQKSRFSLNVSVSNDPATVSWAHLINHPQFPYVSVYEGGAGYNLGVWRSENQSIMRTSTTLYFAAICRELIVKRILELSGEGYTFEKFLEKDSDEGRMF</sequence>
<reference evidence="3 4" key="1">
    <citation type="submission" date="2014-09" db="EMBL/GenBank/DDBJ databases">
        <title>Alistipes sp. 627, sp. nov., a novel member of the family Rikenellaceae isolated from human faeces.</title>
        <authorList>
            <person name="Shkoporov A.N."/>
            <person name="Chaplin A.V."/>
            <person name="Motuzova O.V."/>
            <person name="Kafarskaia L.I."/>
            <person name="Khokhlova E.V."/>
            <person name="Efimov B.A."/>
        </authorList>
    </citation>
    <scope>NUCLEOTIDE SEQUENCE [LARGE SCALE GENOMIC DNA]</scope>
    <source>
        <strain evidence="3 4">627</strain>
    </source>
</reference>
<keyword evidence="4" id="KW-1185">Reference proteome</keyword>
<protein>
    <recommendedName>
        <fullName evidence="2">BACON domain-containing protein</fullName>
    </recommendedName>
</protein>
<dbReference type="Gene3D" id="2.60.40.10">
    <property type="entry name" value="Immunoglobulins"/>
    <property type="match status" value="2"/>
</dbReference>
<dbReference type="Gene3D" id="3.80.10.10">
    <property type="entry name" value="Ribonuclease Inhibitor"/>
    <property type="match status" value="1"/>
</dbReference>
<dbReference type="InterPro" id="IPR019026">
    <property type="entry name" value="Peptidase_M64_IgA"/>
</dbReference>
<dbReference type="Gene3D" id="3.40.30.10">
    <property type="entry name" value="Glutaredoxin"/>
    <property type="match status" value="1"/>
</dbReference>
<feature type="transmembrane region" description="Helical" evidence="1">
    <location>
        <begin position="17"/>
        <end position="39"/>
    </location>
</feature>
<organism evidence="3 4">
    <name type="scientific">Alistipes inops</name>
    <dbReference type="NCBI Taxonomy" id="1501391"/>
    <lineage>
        <taxon>Bacteria</taxon>
        <taxon>Pseudomonadati</taxon>
        <taxon>Bacteroidota</taxon>
        <taxon>Bacteroidia</taxon>
        <taxon>Bacteroidales</taxon>
        <taxon>Rikenellaceae</taxon>
        <taxon>Alistipes</taxon>
    </lineage>
</organism>
<keyword evidence="1" id="KW-0472">Membrane</keyword>
<feature type="domain" description="BACON" evidence="2">
    <location>
        <begin position="91"/>
        <end position="146"/>
    </location>
</feature>
<dbReference type="SUPFAM" id="SSF52058">
    <property type="entry name" value="L domain-like"/>
    <property type="match status" value="1"/>
</dbReference>
<dbReference type="Pfam" id="PF09471">
    <property type="entry name" value="Peptidase_M64"/>
    <property type="match status" value="1"/>
</dbReference>
<dbReference type="Gene3D" id="3.40.390.10">
    <property type="entry name" value="Collagenase (Catalytic Domain)"/>
    <property type="match status" value="1"/>
</dbReference>
<gene>
    <name evidence="3" type="ORF">LG35_09195</name>
</gene>